<reference evidence="1" key="1">
    <citation type="submission" date="2012-10" db="EMBL/GenBank/DDBJ databases">
        <authorList>
            <person name="Harkins D.M."/>
            <person name="Durkin A.S."/>
            <person name="Brinkac L.M."/>
            <person name="Haft D.H."/>
            <person name="Selengut J.D."/>
            <person name="Sanka R."/>
            <person name="DePew J."/>
            <person name="Purushe J."/>
            <person name="Matthias M.A."/>
            <person name="Vinetz J.M."/>
            <person name="Sutton G.G."/>
            <person name="Nierman W.C."/>
            <person name="Fouts D.E."/>
        </authorList>
    </citation>
    <scope>NUCLEOTIDE SEQUENCE [LARGE SCALE GENOMIC DNA]</scope>
    <source>
        <strain evidence="1">MOR084</strain>
    </source>
</reference>
<protein>
    <submittedName>
        <fullName evidence="1">Uncharacterized protein</fullName>
    </submittedName>
</protein>
<dbReference type="GeneID" id="29739131"/>
<evidence type="ECO:0000313" key="1">
    <source>
        <dbReference type="EMBL" id="EKO34836.1"/>
    </source>
</evidence>
<proteinExistence type="predicted"/>
<name>A0A0E2BIS4_9LEPT</name>
<dbReference type="RefSeq" id="WP_004458231.1">
    <property type="nucleotide sequence ID" value="NZ_AHON02000027.1"/>
</dbReference>
<evidence type="ECO:0000313" key="2">
    <source>
        <dbReference type="Proteomes" id="UP000006329"/>
    </source>
</evidence>
<dbReference type="Proteomes" id="UP000006329">
    <property type="component" value="Unassembled WGS sequence"/>
</dbReference>
<accession>A0A0E2BIS4</accession>
<gene>
    <name evidence="1" type="ORF">LEP1GSC179_1678</name>
</gene>
<dbReference type="AlphaFoldDB" id="A0A0E2BIS4"/>
<dbReference type="EMBL" id="AHON02000027">
    <property type="protein sequence ID" value="EKO34836.1"/>
    <property type="molecule type" value="Genomic_DNA"/>
</dbReference>
<sequence length="62" mass="7367">MGHKKRIFVTPFFLPSLIPFNFRVKTTFFQKNKADFKPGSGADFYFSPFFKYESDPKHKLEI</sequence>
<keyword evidence="2" id="KW-1185">Reference proteome</keyword>
<comment type="caution">
    <text evidence="1">The sequence shown here is derived from an EMBL/GenBank/DDBJ whole genome shotgun (WGS) entry which is preliminary data.</text>
</comment>
<organism evidence="1 2">
    <name type="scientific">Leptospira santarosai str. MOR084</name>
    <dbReference type="NCBI Taxonomy" id="1049984"/>
    <lineage>
        <taxon>Bacteria</taxon>
        <taxon>Pseudomonadati</taxon>
        <taxon>Spirochaetota</taxon>
        <taxon>Spirochaetia</taxon>
        <taxon>Leptospirales</taxon>
        <taxon>Leptospiraceae</taxon>
        <taxon>Leptospira</taxon>
    </lineage>
</organism>